<accession>A0ABQ3PQL9</accession>
<evidence type="ECO:0000313" key="2">
    <source>
        <dbReference type="EMBL" id="GHI27289.1"/>
    </source>
</evidence>
<evidence type="ECO:0000256" key="1">
    <source>
        <dbReference type="SAM" id="Phobius"/>
    </source>
</evidence>
<keyword evidence="1" id="KW-0812">Transmembrane</keyword>
<protein>
    <submittedName>
        <fullName evidence="2">Uncharacterized protein</fullName>
    </submittedName>
</protein>
<keyword evidence="3" id="KW-1185">Reference proteome</keyword>
<keyword evidence="1" id="KW-0472">Membrane</keyword>
<evidence type="ECO:0000313" key="3">
    <source>
        <dbReference type="Proteomes" id="UP001052739"/>
    </source>
</evidence>
<feature type="transmembrane region" description="Helical" evidence="1">
    <location>
        <begin position="40"/>
        <end position="60"/>
    </location>
</feature>
<keyword evidence="1" id="KW-1133">Transmembrane helix</keyword>
<comment type="caution">
    <text evidence="2">The sequence shown here is derived from an EMBL/GenBank/DDBJ whole genome shotgun (WGS) entry which is preliminary data.</text>
</comment>
<dbReference type="Proteomes" id="UP001052739">
    <property type="component" value="Unassembled WGS sequence"/>
</dbReference>
<reference evidence="2" key="1">
    <citation type="submission" date="2024-05" db="EMBL/GenBank/DDBJ databases">
        <title>Whole genome shotgun sequence of Streptomyces hydrogenans NBRC 13475.</title>
        <authorList>
            <person name="Komaki H."/>
            <person name="Tamura T."/>
        </authorList>
    </citation>
    <scope>NUCLEOTIDE SEQUENCE</scope>
    <source>
        <strain evidence="2">NBRC 13475</strain>
    </source>
</reference>
<organism evidence="2 3">
    <name type="scientific">Streptomyces hydrogenans</name>
    <dbReference type="NCBI Taxonomy" id="1873719"/>
    <lineage>
        <taxon>Bacteria</taxon>
        <taxon>Bacillati</taxon>
        <taxon>Actinomycetota</taxon>
        <taxon>Actinomycetes</taxon>
        <taxon>Kitasatosporales</taxon>
        <taxon>Streptomycetaceae</taxon>
        <taxon>Streptomyces</taxon>
    </lineage>
</organism>
<sequence>MRQGGKWGLFMSGNSRAGTSGAIGHGPLPPRSAWGLRCQFYLQWFYLPIGFTVMTVLLLFGGGGGSPLFGGTPKGVPKDPYGDGFLLSRRQYKLELNGTPEQWRERAGFALRRAIAENSQSSDETISLPARAYRGMGLEGLEELAGELSWRLDRERLRFGAVVLKRMAAPH</sequence>
<dbReference type="EMBL" id="BNDW01000117">
    <property type="protein sequence ID" value="GHI27289.1"/>
    <property type="molecule type" value="Genomic_DNA"/>
</dbReference>
<proteinExistence type="predicted"/>
<name>A0ABQ3PQL9_9ACTN</name>
<gene>
    <name evidence="2" type="ORF">Shyd_86600</name>
</gene>